<gene>
    <name evidence="1" type="ORF">QJS10_CPA05g01455</name>
</gene>
<dbReference type="EMBL" id="JAUJYO010000005">
    <property type="protein sequence ID" value="KAK1316023.1"/>
    <property type="molecule type" value="Genomic_DNA"/>
</dbReference>
<organism evidence="1 2">
    <name type="scientific">Acorus calamus</name>
    <name type="common">Sweet flag</name>
    <dbReference type="NCBI Taxonomy" id="4465"/>
    <lineage>
        <taxon>Eukaryota</taxon>
        <taxon>Viridiplantae</taxon>
        <taxon>Streptophyta</taxon>
        <taxon>Embryophyta</taxon>
        <taxon>Tracheophyta</taxon>
        <taxon>Spermatophyta</taxon>
        <taxon>Magnoliopsida</taxon>
        <taxon>Liliopsida</taxon>
        <taxon>Acoraceae</taxon>
        <taxon>Acorus</taxon>
    </lineage>
</organism>
<reference evidence="1" key="2">
    <citation type="submission" date="2023-06" db="EMBL/GenBank/DDBJ databases">
        <authorList>
            <person name="Ma L."/>
            <person name="Liu K.-W."/>
            <person name="Li Z."/>
            <person name="Hsiao Y.-Y."/>
            <person name="Qi Y."/>
            <person name="Fu T."/>
            <person name="Tang G."/>
            <person name="Zhang D."/>
            <person name="Sun W.-H."/>
            <person name="Liu D.-K."/>
            <person name="Li Y."/>
            <person name="Chen G.-Z."/>
            <person name="Liu X.-D."/>
            <person name="Liao X.-Y."/>
            <person name="Jiang Y.-T."/>
            <person name="Yu X."/>
            <person name="Hao Y."/>
            <person name="Huang J."/>
            <person name="Zhao X.-W."/>
            <person name="Ke S."/>
            <person name="Chen Y.-Y."/>
            <person name="Wu W.-L."/>
            <person name="Hsu J.-L."/>
            <person name="Lin Y.-F."/>
            <person name="Huang M.-D."/>
            <person name="Li C.-Y."/>
            <person name="Huang L."/>
            <person name="Wang Z.-W."/>
            <person name="Zhao X."/>
            <person name="Zhong W.-Y."/>
            <person name="Peng D.-H."/>
            <person name="Ahmad S."/>
            <person name="Lan S."/>
            <person name="Zhang J.-S."/>
            <person name="Tsai W.-C."/>
            <person name="Van De Peer Y."/>
            <person name="Liu Z.-J."/>
        </authorList>
    </citation>
    <scope>NUCLEOTIDE SEQUENCE</scope>
    <source>
        <strain evidence="1">CP</strain>
        <tissue evidence="1">Leaves</tissue>
    </source>
</reference>
<sequence>MPLEGLTSDSLNMGDMGIIVPDNTGDKARASFFCRPAKEDSPTWLGLSIGLLGVLIESRATLELLSTFTGVGSALELEATVAGGSLATVVARLI</sequence>
<keyword evidence="2" id="KW-1185">Reference proteome</keyword>
<evidence type="ECO:0000313" key="2">
    <source>
        <dbReference type="Proteomes" id="UP001180020"/>
    </source>
</evidence>
<protein>
    <submittedName>
        <fullName evidence="1">Uncharacterized protein</fullName>
    </submittedName>
</protein>
<proteinExistence type="predicted"/>
<evidence type="ECO:0000313" key="1">
    <source>
        <dbReference type="EMBL" id="KAK1316023.1"/>
    </source>
</evidence>
<accession>A0AAV9ETB1</accession>
<name>A0AAV9ETB1_ACOCL</name>
<reference evidence="1" key="1">
    <citation type="journal article" date="2023" name="Nat. Commun.">
        <title>Diploid and tetraploid genomes of Acorus and the evolution of monocots.</title>
        <authorList>
            <person name="Ma L."/>
            <person name="Liu K.W."/>
            <person name="Li Z."/>
            <person name="Hsiao Y.Y."/>
            <person name="Qi Y."/>
            <person name="Fu T."/>
            <person name="Tang G.D."/>
            <person name="Zhang D."/>
            <person name="Sun W.H."/>
            <person name="Liu D.K."/>
            <person name="Li Y."/>
            <person name="Chen G.Z."/>
            <person name="Liu X.D."/>
            <person name="Liao X.Y."/>
            <person name="Jiang Y.T."/>
            <person name="Yu X."/>
            <person name="Hao Y."/>
            <person name="Huang J."/>
            <person name="Zhao X.W."/>
            <person name="Ke S."/>
            <person name="Chen Y.Y."/>
            <person name="Wu W.L."/>
            <person name="Hsu J.L."/>
            <person name="Lin Y.F."/>
            <person name="Huang M.D."/>
            <person name="Li C.Y."/>
            <person name="Huang L."/>
            <person name="Wang Z.W."/>
            <person name="Zhao X."/>
            <person name="Zhong W.Y."/>
            <person name="Peng D.H."/>
            <person name="Ahmad S."/>
            <person name="Lan S."/>
            <person name="Zhang J.S."/>
            <person name="Tsai W.C."/>
            <person name="Van de Peer Y."/>
            <person name="Liu Z.J."/>
        </authorList>
    </citation>
    <scope>NUCLEOTIDE SEQUENCE</scope>
    <source>
        <strain evidence="1">CP</strain>
    </source>
</reference>
<dbReference type="AlphaFoldDB" id="A0AAV9ETB1"/>
<comment type="caution">
    <text evidence="1">The sequence shown here is derived from an EMBL/GenBank/DDBJ whole genome shotgun (WGS) entry which is preliminary data.</text>
</comment>
<dbReference type="Proteomes" id="UP001180020">
    <property type="component" value="Unassembled WGS sequence"/>
</dbReference>